<reference evidence="1 2" key="1">
    <citation type="submission" date="2023-03" db="EMBL/GenBank/DDBJ databases">
        <title>Genome insight into feeding habits of ladybird beetles.</title>
        <authorList>
            <person name="Li H.-S."/>
            <person name="Huang Y.-H."/>
            <person name="Pang H."/>
        </authorList>
    </citation>
    <scope>NUCLEOTIDE SEQUENCE [LARGE SCALE GENOMIC DNA]</scope>
    <source>
        <strain evidence="1">SYSU_2023b</strain>
        <tissue evidence="1">Whole body</tissue>
    </source>
</reference>
<evidence type="ECO:0000313" key="1">
    <source>
        <dbReference type="EMBL" id="KAK9889235.1"/>
    </source>
</evidence>
<dbReference type="Proteomes" id="UP001431783">
    <property type="component" value="Unassembled WGS sequence"/>
</dbReference>
<name>A0AAW1VB13_9CUCU</name>
<protein>
    <submittedName>
        <fullName evidence="1">Uncharacterized protein</fullName>
    </submittedName>
</protein>
<sequence>MSIHDIVKGKTLRFFKLNALRINHSRGSESLKIKYHFKKTQESSSVQSIVSAMLAGAKDMENAFAYEGINPFTMRQVLAELGGPHLKQDLPSLLMLYLQRGTSLCNYF</sequence>
<evidence type="ECO:0000313" key="2">
    <source>
        <dbReference type="Proteomes" id="UP001431783"/>
    </source>
</evidence>
<proteinExistence type="predicted"/>
<comment type="caution">
    <text evidence="1">The sequence shown here is derived from an EMBL/GenBank/DDBJ whole genome shotgun (WGS) entry which is preliminary data.</text>
</comment>
<dbReference type="AlphaFoldDB" id="A0AAW1VB13"/>
<gene>
    <name evidence="1" type="ORF">WA026_004510</name>
</gene>
<dbReference type="EMBL" id="JARQZJ010000122">
    <property type="protein sequence ID" value="KAK9889235.1"/>
    <property type="molecule type" value="Genomic_DNA"/>
</dbReference>
<organism evidence="1 2">
    <name type="scientific">Henosepilachna vigintioctopunctata</name>
    <dbReference type="NCBI Taxonomy" id="420089"/>
    <lineage>
        <taxon>Eukaryota</taxon>
        <taxon>Metazoa</taxon>
        <taxon>Ecdysozoa</taxon>
        <taxon>Arthropoda</taxon>
        <taxon>Hexapoda</taxon>
        <taxon>Insecta</taxon>
        <taxon>Pterygota</taxon>
        <taxon>Neoptera</taxon>
        <taxon>Endopterygota</taxon>
        <taxon>Coleoptera</taxon>
        <taxon>Polyphaga</taxon>
        <taxon>Cucujiformia</taxon>
        <taxon>Coccinelloidea</taxon>
        <taxon>Coccinellidae</taxon>
        <taxon>Epilachninae</taxon>
        <taxon>Epilachnini</taxon>
        <taxon>Henosepilachna</taxon>
    </lineage>
</organism>
<keyword evidence="2" id="KW-1185">Reference proteome</keyword>
<accession>A0AAW1VB13</accession>